<feature type="compositionally biased region" description="Basic residues" evidence="1">
    <location>
        <begin position="96"/>
        <end position="105"/>
    </location>
</feature>
<evidence type="ECO:0000313" key="3">
    <source>
        <dbReference type="Proteomes" id="UP000214603"/>
    </source>
</evidence>
<evidence type="ECO:0000313" key="2">
    <source>
        <dbReference type="EMBL" id="OWT55244.1"/>
    </source>
</evidence>
<feature type="region of interest" description="Disordered" evidence="1">
    <location>
        <begin position="88"/>
        <end position="123"/>
    </location>
</feature>
<keyword evidence="3" id="KW-1185">Reference proteome</keyword>
<accession>A0A225M1M2</accession>
<name>A0A225M1M2_9BURK</name>
<reference evidence="3" key="1">
    <citation type="submission" date="2017-06" db="EMBL/GenBank/DDBJ databases">
        <title>Herbaspirillum phytohormonus sp. nov., isolated from the root nodule of Robinia pseudoacacia in lead-zinc mine.</title>
        <authorList>
            <person name="Fan M."/>
            <person name="Lin Y."/>
        </authorList>
    </citation>
    <scope>NUCLEOTIDE SEQUENCE [LARGE SCALE GENOMIC DNA]</scope>
    <source>
        <strain evidence="3">SC-089</strain>
    </source>
</reference>
<dbReference type="AlphaFoldDB" id="A0A225M1M2"/>
<dbReference type="RefSeq" id="WP_088605431.1">
    <property type="nucleotide sequence ID" value="NZ_NJIH01000013.1"/>
</dbReference>
<comment type="caution">
    <text evidence="2">The sequence shown here is derived from an EMBL/GenBank/DDBJ whole genome shotgun (WGS) entry which is preliminary data.</text>
</comment>
<gene>
    <name evidence="2" type="ORF">CEY11_21275</name>
</gene>
<organism evidence="2 3">
    <name type="scientific">Candidimonas nitroreducens</name>
    <dbReference type="NCBI Taxonomy" id="683354"/>
    <lineage>
        <taxon>Bacteria</taxon>
        <taxon>Pseudomonadati</taxon>
        <taxon>Pseudomonadota</taxon>
        <taxon>Betaproteobacteria</taxon>
        <taxon>Burkholderiales</taxon>
        <taxon>Alcaligenaceae</taxon>
        <taxon>Candidimonas</taxon>
    </lineage>
</organism>
<dbReference type="EMBL" id="NJIH01000013">
    <property type="protein sequence ID" value="OWT55244.1"/>
    <property type="molecule type" value="Genomic_DNA"/>
</dbReference>
<protein>
    <submittedName>
        <fullName evidence="2">Uncharacterized protein</fullName>
    </submittedName>
</protein>
<evidence type="ECO:0000256" key="1">
    <source>
        <dbReference type="SAM" id="MobiDB-lite"/>
    </source>
</evidence>
<sequence>MSFAITEQTQLVRELVRDVLVTASEPLTANDIAATDAAKGLGFTAIHISNALSHLASMRVTPFPIMRRRTHGKGNALWEYYDPTRIRPTPTTKPNVPRRKAKVRHQSTPAALPSVATTSQGYATSTPDAGQAKAIVLSLGGVSVRIELEGAK</sequence>
<proteinExistence type="predicted"/>
<dbReference type="Proteomes" id="UP000214603">
    <property type="component" value="Unassembled WGS sequence"/>
</dbReference>